<feature type="compositionally biased region" description="Pro residues" evidence="4">
    <location>
        <begin position="18"/>
        <end position="28"/>
    </location>
</feature>
<evidence type="ECO:0000256" key="2">
    <source>
        <dbReference type="ARBA" id="ARBA00006966"/>
    </source>
</evidence>
<organism evidence="6 7">
    <name type="scientific">Sorghum bicolor</name>
    <name type="common">Sorghum</name>
    <name type="synonym">Sorghum vulgare</name>
    <dbReference type="NCBI Taxonomy" id="4558"/>
    <lineage>
        <taxon>Eukaryota</taxon>
        <taxon>Viridiplantae</taxon>
        <taxon>Streptophyta</taxon>
        <taxon>Embryophyta</taxon>
        <taxon>Tracheophyta</taxon>
        <taxon>Spermatophyta</taxon>
        <taxon>Magnoliopsida</taxon>
        <taxon>Liliopsida</taxon>
        <taxon>Poales</taxon>
        <taxon>Poaceae</taxon>
        <taxon>PACMAD clade</taxon>
        <taxon>Panicoideae</taxon>
        <taxon>Andropogonodae</taxon>
        <taxon>Andropogoneae</taxon>
        <taxon>Sorghinae</taxon>
        <taxon>Sorghum</taxon>
    </lineage>
</organism>
<feature type="region of interest" description="Disordered" evidence="4">
    <location>
        <begin position="86"/>
        <end position="105"/>
    </location>
</feature>
<evidence type="ECO:0000256" key="1">
    <source>
        <dbReference type="ARBA" id="ARBA00001933"/>
    </source>
</evidence>
<dbReference type="EMBL" id="CM000765">
    <property type="protein sequence ID" value="OQU81978.1"/>
    <property type="molecule type" value="Genomic_DNA"/>
</dbReference>
<feature type="domain" description="Aromatic amino acid beta-eliminating lyase/threonine aldolase" evidence="5">
    <location>
        <begin position="44"/>
        <end position="141"/>
    </location>
</feature>
<dbReference type="PANTHER" id="PTHR48097:SF9">
    <property type="entry name" value="L-THREONINE ALDOLASE"/>
    <property type="match status" value="1"/>
</dbReference>
<dbReference type="Proteomes" id="UP000000768">
    <property type="component" value="Chromosome 6"/>
</dbReference>
<reference evidence="6 7" key="1">
    <citation type="journal article" date="2009" name="Nature">
        <title>The Sorghum bicolor genome and the diversification of grasses.</title>
        <authorList>
            <person name="Paterson A.H."/>
            <person name="Bowers J.E."/>
            <person name="Bruggmann R."/>
            <person name="Dubchak I."/>
            <person name="Grimwood J."/>
            <person name="Gundlach H."/>
            <person name="Haberer G."/>
            <person name="Hellsten U."/>
            <person name="Mitros T."/>
            <person name="Poliakov A."/>
            <person name="Schmutz J."/>
            <person name="Spannagl M."/>
            <person name="Tang H."/>
            <person name="Wang X."/>
            <person name="Wicker T."/>
            <person name="Bharti A.K."/>
            <person name="Chapman J."/>
            <person name="Feltus F.A."/>
            <person name="Gowik U."/>
            <person name="Grigoriev I.V."/>
            <person name="Lyons E."/>
            <person name="Maher C.A."/>
            <person name="Martis M."/>
            <person name="Narechania A."/>
            <person name="Otillar R.P."/>
            <person name="Penning B.W."/>
            <person name="Salamov A.A."/>
            <person name="Wang Y."/>
            <person name="Zhang L."/>
            <person name="Carpita N.C."/>
            <person name="Freeling M."/>
            <person name="Gingle A.R."/>
            <person name="Hash C.T."/>
            <person name="Keller B."/>
            <person name="Klein P."/>
            <person name="Kresovich S."/>
            <person name="McCann M.C."/>
            <person name="Ming R."/>
            <person name="Peterson D.G."/>
            <person name="Mehboob-ur-Rahman"/>
            <person name="Ware D."/>
            <person name="Westhoff P."/>
            <person name="Mayer K.F."/>
            <person name="Messing J."/>
            <person name="Rokhsar D.S."/>
        </authorList>
    </citation>
    <scope>NUCLEOTIDE SEQUENCE [LARGE SCALE GENOMIC DNA]</scope>
    <source>
        <strain evidence="7">cv. BTx623</strain>
    </source>
</reference>
<keyword evidence="3" id="KW-0663">Pyridoxal phosphate</keyword>
<evidence type="ECO:0000256" key="4">
    <source>
        <dbReference type="SAM" id="MobiDB-lite"/>
    </source>
</evidence>
<proteinExistence type="inferred from homology"/>
<dbReference type="GO" id="GO:0016829">
    <property type="term" value="F:lyase activity"/>
    <property type="evidence" value="ECO:0007669"/>
    <property type="project" value="InterPro"/>
</dbReference>
<dbReference type="PANTHER" id="PTHR48097">
    <property type="entry name" value="L-THREONINE ALDOLASE-RELATED"/>
    <property type="match status" value="1"/>
</dbReference>
<evidence type="ECO:0000313" key="6">
    <source>
        <dbReference type="EMBL" id="OQU81978.1"/>
    </source>
</evidence>
<comment type="similarity">
    <text evidence="2">Belongs to the threonine aldolase family.</text>
</comment>
<dbReference type="eggNOG" id="KOG1368">
    <property type="taxonomic scope" value="Eukaryota"/>
</dbReference>
<feature type="compositionally biased region" description="Low complexity" evidence="4">
    <location>
        <begin position="87"/>
        <end position="101"/>
    </location>
</feature>
<keyword evidence="7" id="KW-1185">Reference proteome</keyword>
<evidence type="ECO:0000259" key="5">
    <source>
        <dbReference type="Pfam" id="PF01212"/>
    </source>
</evidence>
<dbReference type="SUPFAM" id="SSF53383">
    <property type="entry name" value="PLP-dependent transferases"/>
    <property type="match status" value="1"/>
</dbReference>
<gene>
    <name evidence="6" type="ORF">SORBI_3006G147450</name>
</gene>
<dbReference type="Gramene" id="OQU81978">
    <property type="protein sequence ID" value="OQU81978"/>
    <property type="gene ID" value="SORBI_3006G147450"/>
</dbReference>
<evidence type="ECO:0000313" key="7">
    <source>
        <dbReference type="Proteomes" id="UP000000768"/>
    </source>
</evidence>
<dbReference type="GO" id="GO:0006520">
    <property type="term" value="P:amino acid metabolic process"/>
    <property type="evidence" value="ECO:0007669"/>
    <property type="project" value="InterPro"/>
</dbReference>
<reference evidence="7" key="2">
    <citation type="journal article" date="2018" name="Plant J.">
        <title>The Sorghum bicolor reference genome: improved assembly, gene annotations, a transcriptome atlas, and signatures of genome organization.</title>
        <authorList>
            <person name="McCormick R.F."/>
            <person name="Truong S.K."/>
            <person name="Sreedasyam A."/>
            <person name="Jenkins J."/>
            <person name="Shu S."/>
            <person name="Sims D."/>
            <person name="Kennedy M."/>
            <person name="Amirebrahimi M."/>
            <person name="Weers B.D."/>
            <person name="McKinley B."/>
            <person name="Mattison A."/>
            <person name="Morishige D.T."/>
            <person name="Grimwood J."/>
            <person name="Schmutz J."/>
            <person name="Mullet J.E."/>
        </authorList>
    </citation>
    <scope>NUCLEOTIDE SEQUENCE [LARGE SCALE GENOMIC DNA]</scope>
    <source>
        <strain evidence="7">cv. BTx623</strain>
    </source>
</reference>
<dbReference type="InParanoid" id="A0A1Z5RE14"/>
<comment type="cofactor">
    <cofactor evidence="1">
        <name>pyridoxal 5'-phosphate</name>
        <dbReference type="ChEBI" id="CHEBI:597326"/>
    </cofactor>
</comment>
<dbReference type="InterPro" id="IPR001597">
    <property type="entry name" value="ArAA_b-elim_lyase/Thr_aldolase"/>
</dbReference>
<dbReference type="AlphaFoldDB" id="A0A1Z5RE14"/>
<dbReference type="Gene3D" id="3.40.640.10">
    <property type="entry name" value="Type I PLP-dependent aspartate aminotransferase-like (Major domain)"/>
    <property type="match status" value="1"/>
</dbReference>
<name>A0A1Z5RE14_SORBI</name>
<feature type="region of interest" description="Disordered" evidence="4">
    <location>
        <begin position="12"/>
        <end position="42"/>
    </location>
</feature>
<accession>A0A1Z5RE14</accession>
<dbReference type="InterPro" id="IPR015424">
    <property type="entry name" value="PyrdxlP-dep_Trfase"/>
</dbReference>
<dbReference type="Pfam" id="PF01212">
    <property type="entry name" value="Beta_elim_lyase"/>
    <property type="match status" value="1"/>
</dbReference>
<dbReference type="InterPro" id="IPR015421">
    <property type="entry name" value="PyrdxlP-dep_Trfase_major"/>
</dbReference>
<sequence>MATNVVVDLRVRHGHQAPPTPCAPPWPRPRSTTASGARTRPRGRFQEAMAAIMGKEAALFVPSGTMGNLVSVSVLARALPRRGQRGRSSLATIRTSTSTRTAGVSTVGGVHPKTVRNNAHGTMDIDGIVVAAIRSRGGGLYSDINFRGLRSEINQHLDFLWTDL</sequence>
<evidence type="ECO:0000256" key="3">
    <source>
        <dbReference type="ARBA" id="ARBA00022898"/>
    </source>
</evidence>
<dbReference type="STRING" id="4558.A0A1Z5RE14"/>
<protein>
    <recommendedName>
        <fullName evidence="5">Aromatic amino acid beta-eliminating lyase/threonine aldolase domain-containing protein</fullName>
    </recommendedName>
</protein>